<evidence type="ECO:0000256" key="1">
    <source>
        <dbReference type="SAM" id="MobiDB-lite"/>
    </source>
</evidence>
<name>A0A1H3BCN6_9ACTN</name>
<evidence type="ECO:0000313" key="3">
    <source>
        <dbReference type="Proteomes" id="UP000198921"/>
    </source>
</evidence>
<feature type="compositionally biased region" description="Basic and acidic residues" evidence="1">
    <location>
        <begin position="72"/>
        <end position="102"/>
    </location>
</feature>
<dbReference type="OrthoDB" id="5197531at2"/>
<dbReference type="AlphaFoldDB" id="A0A1H3BCN6"/>
<dbReference type="EMBL" id="FNOT01000001">
    <property type="protein sequence ID" value="SDX39697.1"/>
    <property type="molecule type" value="Genomic_DNA"/>
</dbReference>
<feature type="region of interest" description="Disordered" evidence="1">
    <location>
        <begin position="67"/>
        <end position="102"/>
    </location>
</feature>
<gene>
    <name evidence="2" type="ORF">SAMN05660209_00390</name>
</gene>
<dbReference type="Proteomes" id="UP000198921">
    <property type="component" value="Unassembled WGS sequence"/>
</dbReference>
<dbReference type="RefSeq" id="WP_091150844.1">
    <property type="nucleotide sequence ID" value="NZ_FNOT01000001.1"/>
</dbReference>
<reference evidence="3" key="1">
    <citation type="submission" date="2016-10" db="EMBL/GenBank/DDBJ databases">
        <authorList>
            <person name="Varghese N."/>
            <person name="Submissions S."/>
        </authorList>
    </citation>
    <scope>NUCLEOTIDE SEQUENCE [LARGE SCALE GENOMIC DNA]</scope>
    <source>
        <strain evidence="3">DSM 45422</strain>
    </source>
</reference>
<sequence>MDDDTPPRVAQHEAVDRFGKATLRTVHGLTAALAENDGAGEEPIVHRTGGPHRSLDGLAALLDAALADEGLPDDRRPDGPHADHPATPDRDRRDDGLPHPHR</sequence>
<keyword evidence="3" id="KW-1185">Reference proteome</keyword>
<accession>A0A1H3BCN6</accession>
<evidence type="ECO:0000313" key="2">
    <source>
        <dbReference type="EMBL" id="SDX39697.1"/>
    </source>
</evidence>
<organism evidence="2 3">
    <name type="scientific">Geodermatophilus africanus</name>
    <dbReference type="NCBI Taxonomy" id="1137993"/>
    <lineage>
        <taxon>Bacteria</taxon>
        <taxon>Bacillati</taxon>
        <taxon>Actinomycetota</taxon>
        <taxon>Actinomycetes</taxon>
        <taxon>Geodermatophilales</taxon>
        <taxon>Geodermatophilaceae</taxon>
        <taxon>Geodermatophilus</taxon>
    </lineage>
</organism>
<proteinExistence type="predicted"/>
<protein>
    <submittedName>
        <fullName evidence="2">Uncharacterized protein</fullName>
    </submittedName>
</protein>